<evidence type="ECO:0000256" key="1">
    <source>
        <dbReference type="ARBA" id="ARBA00022603"/>
    </source>
</evidence>
<dbReference type="GO" id="GO:0003886">
    <property type="term" value="F:DNA (cytosine-5-)-methyltransferase activity"/>
    <property type="evidence" value="ECO:0007669"/>
    <property type="project" value="UniProtKB-EC"/>
</dbReference>
<dbReference type="InterPro" id="IPR001525">
    <property type="entry name" value="C5_MeTfrase"/>
</dbReference>
<dbReference type="Gene3D" id="3.40.50.150">
    <property type="entry name" value="Vaccinia Virus protein VP39"/>
    <property type="match status" value="1"/>
</dbReference>
<dbReference type="STRING" id="630626.EBL_c20820"/>
<dbReference type="PANTHER" id="PTHR10629">
    <property type="entry name" value="CYTOSINE-SPECIFIC METHYLTRANSFERASE"/>
    <property type="match status" value="1"/>
</dbReference>
<dbReference type="EMBL" id="CP001560">
    <property type="protein sequence ID" value="AFJ47173.1"/>
    <property type="molecule type" value="Genomic_DNA"/>
</dbReference>
<evidence type="ECO:0000256" key="6">
    <source>
        <dbReference type="PROSITE-ProRule" id="PRU01016"/>
    </source>
</evidence>
<dbReference type="SUPFAM" id="SSF53335">
    <property type="entry name" value="S-adenosyl-L-methionine-dependent methyltransferases"/>
    <property type="match status" value="1"/>
</dbReference>
<dbReference type="GO" id="GO:0044027">
    <property type="term" value="P:negative regulation of gene expression via chromosomal CpG island methylation"/>
    <property type="evidence" value="ECO:0007669"/>
    <property type="project" value="TreeGrafter"/>
</dbReference>
<dbReference type="PANTHER" id="PTHR10629:SF52">
    <property type="entry name" value="DNA (CYTOSINE-5)-METHYLTRANSFERASE 1"/>
    <property type="match status" value="1"/>
</dbReference>
<dbReference type="eggNOG" id="COG0270">
    <property type="taxonomic scope" value="Bacteria"/>
</dbReference>
<dbReference type="EC" id="2.1.1.37" evidence="8"/>
<keyword evidence="1 6" id="KW-0489">Methyltransferase</keyword>
<evidence type="ECO:0000313" key="10">
    <source>
        <dbReference type="Proteomes" id="UP000001955"/>
    </source>
</evidence>
<dbReference type="HOGENOM" id="CLU_006958_2_2_6"/>
<dbReference type="KEGG" id="ebt:EBL_c20820"/>
<dbReference type="PRINTS" id="PR00105">
    <property type="entry name" value="C5METTRFRASE"/>
</dbReference>
<name>I2B9G9_SHIBC</name>
<organism evidence="9 10">
    <name type="scientific">Shimwellia blattae (strain ATCC 29907 / DSM 4481 / JCM 1650 / NBRC 105725 / CDC 9005-74)</name>
    <name type="common">Escherichia blattae</name>
    <dbReference type="NCBI Taxonomy" id="630626"/>
    <lineage>
        <taxon>Bacteria</taxon>
        <taxon>Pseudomonadati</taxon>
        <taxon>Pseudomonadota</taxon>
        <taxon>Gammaproteobacteria</taxon>
        <taxon>Enterobacterales</taxon>
        <taxon>Enterobacteriaceae</taxon>
        <taxon>Shimwellia</taxon>
    </lineage>
</organism>
<keyword evidence="3 6" id="KW-0949">S-adenosyl-L-methionine</keyword>
<dbReference type="InterPro" id="IPR031303">
    <property type="entry name" value="C5_meth_CS"/>
</dbReference>
<feature type="active site" evidence="6">
    <location>
        <position position="83"/>
    </location>
</feature>
<gene>
    <name evidence="9" type="ordered locus">EBL_c20820</name>
</gene>
<evidence type="ECO:0000313" key="9">
    <source>
        <dbReference type="EMBL" id="AFJ47173.1"/>
    </source>
</evidence>
<dbReference type="PROSITE" id="PS00094">
    <property type="entry name" value="C5_MTASE_1"/>
    <property type="match status" value="1"/>
</dbReference>
<dbReference type="GO" id="GO:0009307">
    <property type="term" value="P:DNA restriction-modification system"/>
    <property type="evidence" value="ECO:0007669"/>
    <property type="project" value="UniProtKB-KW"/>
</dbReference>
<dbReference type="PROSITE" id="PS00095">
    <property type="entry name" value="C5_MTASE_2"/>
    <property type="match status" value="1"/>
</dbReference>
<dbReference type="GO" id="GO:0032259">
    <property type="term" value="P:methylation"/>
    <property type="evidence" value="ECO:0007669"/>
    <property type="project" value="UniProtKB-KW"/>
</dbReference>
<keyword evidence="10" id="KW-1185">Reference proteome</keyword>
<dbReference type="GO" id="GO:0003677">
    <property type="term" value="F:DNA binding"/>
    <property type="evidence" value="ECO:0007669"/>
    <property type="project" value="TreeGrafter"/>
</dbReference>
<evidence type="ECO:0000256" key="5">
    <source>
        <dbReference type="ARBA" id="ARBA00047422"/>
    </source>
</evidence>
<dbReference type="InterPro" id="IPR050390">
    <property type="entry name" value="C5-Methyltransferase"/>
</dbReference>
<comment type="similarity">
    <text evidence="6 7">Belongs to the class I-like SAM-binding methyltransferase superfamily. C5-methyltransferase family.</text>
</comment>
<dbReference type="PATRIC" id="fig|630626.3.peg.2023"/>
<dbReference type="Proteomes" id="UP000001955">
    <property type="component" value="Chromosome"/>
</dbReference>
<dbReference type="PROSITE" id="PS51679">
    <property type="entry name" value="SAM_MT_C5"/>
    <property type="match status" value="1"/>
</dbReference>
<evidence type="ECO:0000256" key="7">
    <source>
        <dbReference type="RuleBase" id="RU000416"/>
    </source>
</evidence>
<dbReference type="NCBIfam" id="TIGR00675">
    <property type="entry name" value="dcm"/>
    <property type="match status" value="1"/>
</dbReference>
<sequence>MSSAPKPIALDLFCGSGAVSFGLNKAGFNVVGAVDFDALACKTYSANHPSVRLLQQDIRKVTPEQFSDLIPNGLDLLVVCAPCQPFSNQNRTKNAQDSRRNLVFESKKFINYFKPSVVFLENVPGLASTGIFLDYKNWLSKSGYVVMKPTKVNAATLGVPQRRMRMVLIATKKGLKDFSLNIETQSKITVSQAIGELPVPPIGVSSDLKDPLHFARRHSTLNIQRLEQIPKNGGGRESLPDYLQLNCHKKSKGSSFSDTYGRMRWDDVAPTLTTGCTDITKGRFAHPEQNRSITLREAARLQSFPDEYIFHGNSAQIATQIGNAVPPEMMHQIGLAIYEYLYPKKAASILEKTERSE</sequence>
<evidence type="ECO:0000256" key="4">
    <source>
        <dbReference type="ARBA" id="ARBA00022747"/>
    </source>
</evidence>
<protein>
    <recommendedName>
        <fullName evidence="8">Cytosine-specific methyltransferase</fullName>
        <ecNumber evidence="8">2.1.1.37</ecNumber>
    </recommendedName>
</protein>
<proteinExistence type="inferred from homology"/>
<dbReference type="Pfam" id="PF00145">
    <property type="entry name" value="DNA_methylase"/>
    <property type="match status" value="1"/>
</dbReference>
<reference evidence="9 10" key="1">
    <citation type="journal article" date="2012" name="J. Bacteriol.">
        <title>Complete genome sequence of the B12-producing Shimwellia blattae strain DSM 4481, isolated from a cockroach.</title>
        <authorList>
            <person name="Brzuszkiewicz E."/>
            <person name="Waschkowitz T."/>
            <person name="Wiezer A."/>
            <person name="Daniel R."/>
        </authorList>
    </citation>
    <scope>NUCLEOTIDE SEQUENCE [LARGE SCALE GENOMIC DNA]</scope>
    <source>
        <strain evidence="10">ATCC 29907 / DSM 4481 / JCM 1650 / NBRC 105725 / CDC 9005-74</strain>
    </source>
</reference>
<keyword evidence="2 6" id="KW-0808">Transferase</keyword>
<evidence type="ECO:0000256" key="3">
    <source>
        <dbReference type="ARBA" id="ARBA00022691"/>
    </source>
</evidence>
<keyword evidence="4" id="KW-0680">Restriction system</keyword>
<dbReference type="REBASE" id="48357">
    <property type="entry name" value="M.Ebl4481ORF20820P"/>
</dbReference>
<dbReference type="Gene3D" id="3.90.120.10">
    <property type="entry name" value="DNA Methylase, subunit A, domain 2"/>
    <property type="match status" value="1"/>
</dbReference>
<evidence type="ECO:0000256" key="2">
    <source>
        <dbReference type="ARBA" id="ARBA00022679"/>
    </source>
</evidence>
<evidence type="ECO:0000256" key="8">
    <source>
        <dbReference type="RuleBase" id="RU000417"/>
    </source>
</evidence>
<dbReference type="InterPro" id="IPR018117">
    <property type="entry name" value="C5_DNA_meth_AS"/>
</dbReference>
<dbReference type="AlphaFoldDB" id="I2B9G9"/>
<accession>I2B9G9</accession>
<dbReference type="InterPro" id="IPR029063">
    <property type="entry name" value="SAM-dependent_MTases_sf"/>
</dbReference>
<comment type="catalytic activity">
    <reaction evidence="5 8">
        <text>a 2'-deoxycytidine in DNA + S-adenosyl-L-methionine = a 5-methyl-2'-deoxycytidine in DNA + S-adenosyl-L-homocysteine + H(+)</text>
        <dbReference type="Rhea" id="RHEA:13681"/>
        <dbReference type="Rhea" id="RHEA-COMP:11369"/>
        <dbReference type="Rhea" id="RHEA-COMP:11370"/>
        <dbReference type="ChEBI" id="CHEBI:15378"/>
        <dbReference type="ChEBI" id="CHEBI:57856"/>
        <dbReference type="ChEBI" id="CHEBI:59789"/>
        <dbReference type="ChEBI" id="CHEBI:85452"/>
        <dbReference type="ChEBI" id="CHEBI:85454"/>
        <dbReference type="EC" id="2.1.1.37"/>
    </reaction>
</comment>